<gene>
    <name evidence="2" type="ORF">ZYGR_0I03450</name>
</gene>
<comment type="caution">
    <text evidence="2">The sequence shown here is derived from an EMBL/GenBank/DDBJ whole genome shotgun (WGS) entry which is preliminary data.</text>
</comment>
<dbReference type="eggNOG" id="ENOG502QQKM">
    <property type="taxonomic scope" value="Eukaryota"/>
</dbReference>
<organism evidence="2 3">
    <name type="scientific">Zygosaccharomyces rouxii</name>
    <dbReference type="NCBI Taxonomy" id="4956"/>
    <lineage>
        <taxon>Eukaryota</taxon>
        <taxon>Fungi</taxon>
        <taxon>Dikarya</taxon>
        <taxon>Ascomycota</taxon>
        <taxon>Saccharomycotina</taxon>
        <taxon>Saccharomycetes</taxon>
        <taxon>Saccharomycetales</taxon>
        <taxon>Saccharomycetaceae</taxon>
        <taxon>Zygosaccharomyces</taxon>
    </lineage>
</organism>
<evidence type="ECO:0000313" key="2">
    <source>
        <dbReference type="EMBL" id="GAV48048.1"/>
    </source>
</evidence>
<evidence type="ECO:0000256" key="1">
    <source>
        <dbReference type="SAM" id="MobiDB-lite"/>
    </source>
</evidence>
<proteinExistence type="predicted"/>
<feature type="compositionally biased region" description="Low complexity" evidence="1">
    <location>
        <begin position="245"/>
        <end position="262"/>
    </location>
</feature>
<reference evidence="2 3" key="1">
    <citation type="submission" date="2016-08" db="EMBL/GenBank/DDBJ databases">
        <title>Draft genome sequence of allopolyploid Zygosaccharomyces rouxii.</title>
        <authorList>
            <person name="Watanabe J."/>
            <person name="Uehara K."/>
            <person name="Mogi Y."/>
            <person name="Tsukioka Y."/>
        </authorList>
    </citation>
    <scope>NUCLEOTIDE SEQUENCE [LARGE SCALE GENOMIC DNA]</scope>
    <source>
        <strain evidence="2 3">NBRC 110957</strain>
    </source>
</reference>
<dbReference type="EMBL" id="BDGX01000009">
    <property type="protein sequence ID" value="GAV48048.1"/>
    <property type="molecule type" value="Genomic_DNA"/>
</dbReference>
<sequence>MNNNSNNNDGNKDTPVQKPILVRIDNLPPGKSWKEVRYLIGGIVHHSNVIQVKMLPLMSSIVPPFVPFQSCIVTLKPQLDPESLSELLVNLNTYQWHYYNLYAYTLPPLDAMQQFMPMLDQTTAIPPSGNKLTHDEVSISPSSLNDHTELKTPNGTPSLLYPTPIPAPAPPPIAPAGPATPAMISLPPGPGSGPGPMSPFGTLNGGIPAMAPQLPFMGMGPGPPRRQYYQPNMYGSGKFGGASGGLSSTSSGRNSHRNSSGGENIGADNKPPAPDRYMAAAAAATSATTQGLNDSSRGNITNSNSKRLKQIFNERTFRKQMTGRKMSQLQISGFPPFIKLDSWEPIQPENYRSLGEKGVQLIETDQPEKYGRLRWTILKDYVKLKCPRLLSLQEEDSSVENNTREFYVGVYEDHEEPIGIKIAPNEQESPEYGLSSATVYKAIVGFNNSELCDSCMDALRDQEYSLGYKLEIKALPPYEEEQQRT</sequence>
<feature type="compositionally biased region" description="Low complexity" evidence="1">
    <location>
        <begin position="279"/>
        <end position="289"/>
    </location>
</feature>
<dbReference type="OMA" id="NTYQWDY"/>
<feature type="compositionally biased region" description="Pro residues" evidence="1">
    <location>
        <begin position="163"/>
        <end position="175"/>
    </location>
</feature>
<dbReference type="OrthoDB" id="4068713at2759"/>
<name>A0A1Q2ZXJ1_ZYGRO</name>
<feature type="compositionally biased region" description="Pro residues" evidence="1">
    <location>
        <begin position="187"/>
        <end position="197"/>
    </location>
</feature>
<feature type="compositionally biased region" description="Polar residues" evidence="1">
    <location>
        <begin position="290"/>
        <end position="305"/>
    </location>
</feature>
<feature type="region of interest" description="Disordered" evidence="1">
    <location>
        <begin position="130"/>
        <end position="198"/>
    </location>
</feature>
<protein>
    <submittedName>
        <fullName evidence="2">Uncharacterized protein</fullName>
    </submittedName>
</protein>
<dbReference type="Proteomes" id="UP000187013">
    <property type="component" value="Unassembled WGS sequence"/>
</dbReference>
<feature type="region of interest" description="Disordered" evidence="1">
    <location>
        <begin position="240"/>
        <end position="309"/>
    </location>
</feature>
<evidence type="ECO:0000313" key="3">
    <source>
        <dbReference type="Proteomes" id="UP000187013"/>
    </source>
</evidence>
<feature type="compositionally biased region" description="Polar residues" evidence="1">
    <location>
        <begin position="139"/>
        <end position="157"/>
    </location>
</feature>
<dbReference type="AlphaFoldDB" id="A0A1Q2ZXJ1"/>
<accession>A0A1Q2ZXJ1</accession>